<dbReference type="SUPFAM" id="SSF50156">
    <property type="entry name" value="PDZ domain-like"/>
    <property type="match status" value="1"/>
</dbReference>
<gene>
    <name evidence="7" type="ORF">GLX27_003328</name>
</gene>
<organism evidence="7 8">
    <name type="scientific">Malassezia furfur</name>
    <name type="common">Pityriasis versicolor infection agent</name>
    <name type="synonym">Pityrosporum furfur</name>
    <dbReference type="NCBI Taxonomy" id="55194"/>
    <lineage>
        <taxon>Eukaryota</taxon>
        <taxon>Fungi</taxon>
        <taxon>Dikarya</taxon>
        <taxon>Basidiomycota</taxon>
        <taxon>Ustilaginomycotina</taxon>
        <taxon>Malasseziomycetes</taxon>
        <taxon>Malasseziales</taxon>
        <taxon>Malasseziaceae</taxon>
        <taxon>Malassezia</taxon>
    </lineage>
</organism>
<feature type="domain" description="PDZ GRASP-type" evidence="6">
    <location>
        <begin position="19"/>
        <end position="131"/>
    </location>
</feature>
<dbReference type="Pfam" id="PF04495">
    <property type="entry name" value="GRASP55_65"/>
    <property type="match status" value="1"/>
</dbReference>
<keyword evidence="4" id="KW-0472">Membrane</keyword>
<feature type="compositionally biased region" description="Low complexity" evidence="5">
    <location>
        <begin position="244"/>
        <end position="272"/>
    </location>
</feature>
<dbReference type="InterPro" id="IPR036034">
    <property type="entry name" value="PDZ_sf"/>
</dbReference>
<evidence type="ECO:0000313" key="7">
    <source>
        <dbReference type="EMBL" id="WFD48658.1"/>
    </source>
</evidence>
<dbReference type="PANTHER" id="PTHR12893:SF0">
    <property type="entry name" value="GRASP65"/>
    <property type="match status" value="1"/>
</dbReference>
<dbReference type="InterPro" id="IPR007583">
    <property type="entry name" value="GRASP55_65"/>
</dbReference>
<dbReference type="InterPro" id="IPR024958">
    <property type="entry name" value="GRASP_PDZ"/>
</dbReference>
<evidence type="ECO:0000256" key="3">
    <source>
        <dbReference type="ARBA" id="ARBA00023034"/>
    </source>
</evidence>
<proteinExistence type="predicted"/>
<evidence type="ECO:0000256" key="1">
    <source>
        <dbReference type="ARBA" id="ARBA00004394"/>
    </source>
</evidence>
<dbReference type="Gene3D" id="2.30.42.10">
    <property type="match status" value="2"/>
</dbReference>
<evidence type="ECO:0000313" key="8">
    <source>
        <dbReference type="Proteomes" id="UP000818624"/>
    </source>
</evidence>
<dbReference type="PANTHER" id="PTHR12893">
    <property type="entry name" value="GOLGI REASSEMBLY STACKING PROTEIN GRASP"/>
    <property type="match status" value="1"/>
</dbReference>
<evidence type="ECO:0000256" key="4">
    <source>
        <dbReference type="ARBA" id="ARBA00023136"/>
    </source>
</evidence>
<name>A0ABY8ESW1_MALFU</name>
<comment type="subcellular location">
    <subcellularLocation>
        <location evidence="1">Golgi apparatus membrane</location>
    </subcellularLocation>
</comment>
<evidence type="ECO:0000259" key="6">
    <source>
        <dbReference type="PROSITE" id="PS51865"/>
    </source>
</evidence>
<keyword evidence="8" id="KW-1185">Reference proteome</keyword>
<dbReference type="PROSITE" id="PS51865">
    <property type="entry name" value="PDZ_GRASP"/>
    <property type="match status" value="2"/>
</dbReference>
<dbReference type="EMBL" id="CP046236">
    <property type="protein sequence ID" value="WFD48658.1"/>
    <property type="molecule type" value="Genomic_DNA"/>
</dbReference>
<protein>
    <recommendedName>
        <fullName evidence="6">PDZ GRASP-type domain-containing protein</fullName>
    </recommendedName>
</protein>
<dbReference type="Proteomes" id="UP000818624">
    <property type="component" value="Chromosome 3"/>
</dbReference>
<feature type="region of interest" description="Disordered" evidence="5">
    <location>
        <begin position="235"/>
        <end position="304"/>
    </location>
</feature>
<keyword evidence="2" id="KW-0677">Repeat</keyword>
<evidence type="ECO:0000256" key="5">
    <source>
        <dbReference type="SAM" id="MobiDB-lite"/>
    </source>
</evidence>
<evidence type="ECO:0000256" key="2">
    <source>
        <dbReference type="ARBA" id="ARBA00022737"/>
    </source>
</evidence>
<accession>A0ABY8ESW1</accession>
<keyword evidence="3" id="KW-0333">Golgi apparatus</keyword>
<sequence length="304" mass="32477">MGASESRPETGDASIAPKQGYHVIRVAQGSPAQYAGFEPFFDFCIGINGRPLADLGVEYPPGVPVGARLGHANWTTVEANEGREIVLNVWSSKQQAYRDVRVVPSRAWSEAGTKGNAQPSLLGLTLRLCNPTVSISHVWHILDVLEGSPADSAGLVPYGDYIIGWTGGPLQSEADFFQLIEQHAGRNVAMYVYNSDYDHTREVVIMPNRDWGGEGLLGCGVGYGLLHRIPKPQRTWEQDDDAAPTDAVPAAVPPAAQAAPPKALPSSLAPSPRSGISYYDPYSADGETGNASGVTVSVHAEEEE</sequence>
<feature type="domain" description="PDZ GRASP-type" evidence="6">
    <location>
        <begin position="137"/>
        <end position="226"/>
    </location>
</feature>
<reference evidence="7 8" key="1">
    <citation type="journal article" date="2020" name="Elife">
        <title>Loss of centromere function drives karyotype evolution in closely related Malassezia species.</title>
        <authorList>
            <person name="Sankaranarayanan S.R."/>
            <person name="Ianiri G."/>
            <person name="Coelho M.A."/>
            <person name="Reza M.H."/>
            <person name="Thimmappa B.C."/>
            <person name="Ganguly P."/>
            <person name="Vadnala R.N."/>
            <person name="Sun S."/>
            <person name="Siddharthan R."/>
            <person name="Tellgren-Roth C."/>
            <person name="Dawson T.L."/>
            <person name="Heitman J."/>
            <person name="Sanyal K."/>
        </authorList>
    </citation>
    <scope>NUCLEOTIDE SEQUENCE [LARGE SCALE GENOMIC DNA]</scope>
    <source>
        <strain evidence="7">CBS14141</strain>
    </source>
</reference>